<feature type="binding site" evidence="7">
    <location>
        <position position="814"/>
    </location>
    <ligand>
        <name>Zn(2+)</name>
        <dbReference type="ChEBI" id="CHEBI:29105"/>
        <label>1</label>
    </ligand>
</feature>
<dbReference type="InterPro" id="IPR036971">
    <property type="entry name" value="PDEase_catalytic_dom_sf"/>
</dbReference>
<evidence type="ECO:0000256" key="2">
    <source>
        <dbReference type="ARBA" id="ARBA00022535"/>
    </source>
</evidence>
<dbReference type="InterPro" id="IPR003607">
    <property type="entry name" value="HD/PDEase_dom"/>
</dbReference>
<evidence type="ECO:0000313" key="11">
    <source>
        <dbReference type="EMBL" id="GAU92147.1"/>
    </source>
</evidence>
<evidence type="ECO:0000256" key="8">
    <source>
        <dbReference type="RuleBase" id="RU363067"/>
    </source>
</evidence>
<dbReference type="EMBL" id="BDGG01000002">
    <property type="protein sequence ID" value="GAU92147.1"/>
    <property type="molecule type" value="Genomic_DNA"/>
</dbReference>
<feature type="binding site" evidence="7">
    <location>
        <position position="704"/>
    </location>
    <ligand>
        <name>Zn(2+)</name>
        <dbReference type="ChEBI" id="CHEBI:29105"/>
        <label>1</label>
    </ligand>
</feature>
<dbReference type="PROSITE" id="PS51845">
    <property type="entry name" value="PDEASE_I_2"/>
    <property type="match status" value="1"/>
</dbReference>
<feature type="compositionally biased region" description="Acidic residues" evidence="9">
    <location>
        <begin position="110"/>
        <end position="119"/>
    </location>
</feature>
<dbReference type="SMART" id="SM00471">
    <property type="entry name" value="HDc"/>
    <property type="match status" value="1"/>
</dbReference>
<dbReference type="GO" id="GO:0004114">
    <property type="term" value="F:3',5'-cyclic-nucleotide phosphodiesterase activity"/>
    <property type="evidence" value="ECO:0007669"/>
    <property type="project" value="InterPro"/>
</dbReference>
<dbReference type="SUPFAM" id="SSF55781">
    <property type="entry name" value="GAF domain-like"/>
    <property type="match status" value="2"/>
</dbReference>
<dbReference type="Gene3D" id="1.10.1300.10">
    <property type="entry name" value="3'5'-cyclic nucleotide phosphodiesterase, catalytic domain"/>
    <property type="match status" value="1"/>
</dbReference>
<feature type="compositionally biased region" description="Polar residues" evidence="9">
    <location>
        <begin position="82"/>
        <end position="96"/>
    </location>
</feature>
<evidence type="ECO:0000256" key="6">
    <source>
        <dbReference type="PIRSR" id="PIRSR623088-2"/>
    </source>
</evidence>
<reference evidence="11 12" key="1">
    <citation type="journal article" date="2016" name="Nat. Commun.">
        <title>Extremotolerant tardigrade genome and improved radiotolerance of human cultured cells by tardigrade-unique protein.</title>
        <authorList>
            <person name="Hashimoto T."/>
            <person name="Horikawa D.D."/>
            <person name="Saito Y."/>
            <person name="Kuwahara H."/>
            <person name="Kozuka-Hata H."/>
            <person name="Shin-I T."/>
            <person name="Minakuchi Y."/>
            <person name="Ohishi K."/>
            <person name="Motoyama A."/>
            <person name="Aizu T."/>
            <person name="Enomoto A."/>
            <person name="Kondo K."/>
            <person name="Tanaka S."/>
            <person name="Hara Y."/>
            <person name="Koshikawa S."/>
            <person name="Sagara H."/>
            <person name="Miura T."/>
            <person name="Yokobori S."/>
            <person name="Miyagawa K."/>
            <person name="Suzuki Y."/>
            <person name="Kubo T."/>
            <person name="Oyama M."/>
            <person name="Kohara Y."/>
            <person name="Fujiyama A."/>
            <person name="Arakawa K."/>
            <person name="Katayama T."/>
            <person name="Toyoda A."/>
            <person name="Kunieda T."/>
        </authorList>
    </citation>
    <scope>NUCLEOTIDE SEQUENCE [LARGE SCALE GENOMIC DNA]</scope>
    <source>
        <strain evidence="11 12">YOKOZUNA-1</strain>
    </source>
</reference>
<dbReference type="PANTHER" id="PTHR11347">
    <property type="entry name" value="CYCLIC NUCLEOTIDE PHOSPHODIESTERASE"/>
    <property type="match status" value="1"/>
</dbReference>
<dbReference type="InterPro" id="IPR023174">
    <property type="entry name" value="PDEase_CS"/>
</dbReference>
<dbReference type="SMART" id="SM00065">
    <property type="entry name" value="GAF"/>
    <property type="match status" value="2"/>
</dbReference>
<dbReference type="CDD" id="cd00077">
    <property type="entry name" value="HDc"/>
    <property type="match status" value="1"/>
</dbReference>
<comment type="similarity">
    <text evidence="1 8">Belongs to the cyclic nucleotide phosphodiesterase family.</text>
</comment>
<feature type="binding site" evidence="6">
    <location>
        <position position="867"/>
    </location>
    <ligand>
        <name>AMP</name>
        <dbReference type="ChEBI" id="CHEBI:456215"/>
    </ligand>
</feature>
<name>A0A1D1UXX3_RAMVA</name>
<feature type="binding site" evidence="6">
    <location>
        <position position="814"/>
    </location>
    <ligand>
        <name>AMP</name>
        <dbReference type="ChEBI" id="CHEBI:456215"/>
    </ligand>
</feature>
<comment type="cofactor">
    <cofactor evidence="8">
        <name>a divalent metal cation</name>
        <dbReference type="ChEBI" id="CHEBI:60240"/>
    </cofactor>
    <text evidence="8">Binds 2 divalent metal cations per subunit. Site 1 may preferentially bind zinc ions, while site 2 has a preference for magnesium and/or manganese ions.</text>
</comment>
<feature type="domain" description="PDEase" evidence="10">
    <location>
        <begin position="587"/>
        <end position="910"/>
    </location>
</feature>
<feature type="binding site" evidence="7">
    <location>
        <position position="704"/>
    </location>
    <ligand>
        <name>Zn(2+)</name>
        <dbReference type="ChEBI" id="CHEBI:29105"/>
        <label>2</label>
    </ligand>
</feature>
<feature type="binding site" evidence="6">
    <location>
        <begin position="663"/>
        <end position="667"/>
    </location>
    <ligand>
        <name>AMP</name>
        <dbReference type="ChEBI" id="CHEBI:456215"/>
    </ligand>
</feature>
<dbReference type="InterPro" id="IPR002073">
    <property type="entry name" value="PDEase_catalytic_dom"/>
</dbReference>
<feature type="binding site" evidence="7">
    <location>
        <position position="703"/>
    </location>
    <ligand>
        <name>Zn(2+)</name>
        <dbReference type="ChEBI" id="CHEBI:29105"/>
        <label>1</label>
    </ligand>
</feature>
<dbReference type="InterPro" id="IPR003018">
    <property type="entry name" value="GAF"/>
</dbReference>
<dbReference type="GO" id="GO:0007165">
    <property type="term" value="P:signal transduction"/>
    <property type="evidence" value="ECO:0007669"/>
    <property type="project" value="InterPro"/>
</dbReference>
<dbReference type="OrthoDB" id="295473at2759"/>
<keyword evidence="2" id="KW-0140">cGMP</keyword>
<feature type="region of interest" description="Disordered" evidence="9">
    <location>
        <begin position="57"/>
        <end position="129"/>
    </location>
</feature>
<dbReference type="Pfam" id="PF01590">
    <property type="entry name" value="GAF"/>
    <property type="match status" value="2"/>
</dbReference>
<feature type="active site" description="Proton donor" evidence="5">
    <location>
        <position position="663"/>
    </location>
</feature>
<evidence type="ECO:0000256" key="4">
    <source>
        <dbReference type="ARBA" id="ARBA00022801"/>
    </source>
</evidence>
<evidence type="ECO:0000256" key="1">
    <source>
        <dbReference type="ARBA" id="ARBA00007648"/>
    </source>
</evidence>
<dbReference type="EC" id="3.1.4.-" evidence="8"/>
<dbReference type="InterPro" id="IPR023088">
    <property type="entry name" value="PDEase"/>
</dbReference>
<evidence type="ECO:0000256" key="5">
    <source>
        <dbReference type="PIRSR" id="PIRSR623088-1"/>
    </source>
</evidence>
<evidence type="ECO:0000313" key="12">
    <source>
        <dbReference type="Proteomes" id="UP000186922"/>
    </source>
</evidence>
<feature type="binding site" evidence="7">
    <location>
        <position position="667"/>
    </location>
    <ligand>
        <name>Zn(2+)</name>
        <dbReference type="ChEBI" id="CHEBI:29105"/>
        <label>1</label>
    </ligand>
</feature>
<keyword evidence="4 8" id="KW-0378">Hydrolase</keyword>
<protein>
    <recommendedName>
        <fullName evidence="8">Phosphodiesterase</fullName>
        <ecNumber evidence="8">3.1.4.-</ecNumber>
    </recommendedName>
</protein>
<feature type="binding site" evidence="6">
    <location>
        <position position="704"/>
    </location>
    <ligand>
        <name>AMP</name>
        <dbReference type="ChEBI" id="CHEBI:456215"/>
    </ligand>
</feature>
<gene>
    <name evidence="11" type="primary">RvY_04264</name>
    <name evidence="11" type="synonym">RvY_04264.1</name>
    <name evidence="11" type="ORF">RvY_04264-1</name>
</gene>
<evidence type="ECO:0000259" key="10">
    <source>
        <dbReference type="PROSITE" id="PS51845"/>
    </source>
</evidence>
<dbReference type="STRING" id="947166.A0A1D1UXX3"/>
<dbReference type="Pfam" id="PF00233">
    <property type="entry name" value="PDEase_I"/>
    <property type="match status" value="1"/>
</dbReference>
<dbReference type="GO" id="GO:0046872">
    <property type="term" value="F:metal ion binding"/>
    <property type="evidence" value="ECO:0007669"/>
    <property type="project" value="UniProtKB-KW"/>
</dbReference>
<feature type="compositionally biased region" description="Basic and acidic residues" evidence="9">
    <location>
        <begin position="71"/>
        <end position="81"/>
    </location>
</feature>
<dbReference type="FunFam" id="1.10.1300.10:FF:000003">
    <property type="entry name" value="Phosphodiesterase"/>
    <property type="match status" value="1"/>
</dbReference>
<sequence length="935" mass="104852">MLSGMAGLGRTAVDQNQLVRHFLKSHPEVSEALIKEYLLEHPASAAKLMRSLNRAASVRSTRASQGGAESAHGKGGADDKSNSVTSSTLKQRQVNGEQDENAAAQHAPAFEDDGEDVEDSTSPASLDNLRGLAQEVVRKKHRYNGSSPFLSYNPDSLNTLASQNWQITKNRQNLDAALSQHRTYLQEVAALDENELFMELIRDVANELDMEILCFKVMTNVVTLVGADRGSLFLSRKESGLKLLVSKLFDVTAESTAAEIMKSKEMEIIVPFGRGIAGSVAETKQSINIRDAYSDARFNQDIDKLTGYKTTSLLALPILNRDGEVVGVAEIMNKKGGTHFNARDEIVFARYLTFCGIGIQNAQLFEMSVQEHIRNQILLKLARGIFEEQQSVERVVHKILVESKALFKCEHICVFIVELPTEDEDSRPEAERAPRTLPASPAKIALSSGFHIEVNKEEDVRNMTKDELEKGLLATIAREVIYENKLKNIVTPEDEPRFAEDGFASEMSVRNLMCIPVHDAKNEIIGACLMLNKQLRNFTELDLDRVQSFAVFCGLGIYNAAAYERKVKLMAKQTVALEVLSYHATAPEEEVQQIMARTIPEATEVHLNEWNFDDLPLSDMETILCTLRIFVDTGISESFKIPFDVLVRWALSVKKNYRPVLYHNWRHAFNVVQTMYCIITAGGLRRYFSDLDILALMTACISHDLDHRGTNNAFQTKSNTALAQLYGTSVLEKHHFNHCVMILQSPGNNIFGSLSPEEYRQAIKMVEHNIISTDLALYFKKRDSFKQLVSYPDTDWSAGPAKELLSGMLMTACDLGAICKPWEVQQLVADLVAQEFFEQGDMEQQKFGAPTAPMFDRNKYPELPKMQVGFIDFICLPLYKTLVEKFPGMEPLLSGSLANREKWQLLSEGKLDEKLVSDSLAHKLRDFEKKEDGVQ</sequence>
<proteinExistence type="inferred from homology"/>
<dbReference type="InterPro" id="IPR029016">
    <property type="entry name" value="GAF-like_dom_sf"/>
</dbReference>
<organism evidence="11 12">
    <name type="scientific">Ramazzottius varieornatus</name>
    <name type="common">Water bear</name>
    <name type="synonym">Tardigrade</name>
    <dbReference type="NCBI Taxonomy" id="947166"/>
    <lineage>
        <taxon>Eukaryota</taxon>
        <taxon>Metazoa</taxon>
        <taxon>Ecdysozoa</taxon>
        <taxon>Tardigrada</taxon>
        <taxon>Eutardigrada</taxon>
        <taxon>Parachela</taxon>
        <taxon>Hypsibioidea</taxon>
        <taxon>Ramazzottiidae</taxon>
        <taxon>Ramazzottius</taxon>
    </lineage>
</organism>
<evidence type="ECO:0000256" key="9">
    <source>
        <dbReference type="SAM" id="MobiDB-lite"/>
    </source>
</evidence>
<dbReference type="PROSITE" id="PS00126">
    <property type="entry name" value="PDEASE_I_1"/>
    <property type="match status" value="1"/>
</dbReference>
<evidence type="ECO:0000256" key="3">
    <source>
        <dbReference type="ARBA" id="ARBA00022723"/>
    </source>
</evidence>
<dbReference type="Proteomes" id="UP000186922">
    <property type="component" value="Unassembled WGS sequence"/>
</dbReference>
<accession>A0A1D1UXX3</accession>
<dbReference type="Gene3D" id="3.30.450.40">
    <property type="match status" value="2"/>
</dbReference>
<keyword evidence="3 7" id="KW-0479">Metal-binding</keyword>
<dbReference type="AlphaFoldDB" id="A0A1D1UXX3"/>
<evidence type="ECO:0000256" key="7">
    <source>
        <dbReference type="PIRSR" id="PIRSR623088-3"/>
    </source>
</evidence>
<dbReference type="SUPFAM" id="SSF109604">
    <property type="entry name" value="HD-domain/PDEase-like"/>
    <property type="match status" value="1"/>
</dbReference>
<comment type="caution">
    <text evidence="11">The sequence shown here is derived from an EMBL/GenBank/DDBJ whole genome shotgun (WGS) entry which is preliminary data.</text>
</comment>
<keyword evidence="12" id="KW-1185">Reference proteome</keyword>
<dbReference type="PRINTS" id="PR00387">
    <property type="entry name" value="PDIESTERASE1"/>
</dbReference>